<dbReference type="Proteomes" id="UP001203607">
    <property type="component" value="Unassembled WGS sequence"/>
</dbReference>
<evidence type="ECO:0000313" key="2">
    <source>
        <dbReference type="Proteomes" id="UP001203607"/>
    </source>
</evidence>
<dbReference type="Pfam" id="PF20230">
    <property type="entry name" value="DUF6588"/>
    <property type="match status" value="1"/>
</dbReference>
<protein>
    <recommendedName>
        <fullName evidence="3">DUF5723 domain-containing protein</fullName>
    </recommendedName>
</protein>
<dbReference type="RefSeq" id="WP_249656066.1">
    <property type="nucleotide sequence ID" value="NZ_JAMFMA010000001.1"/>
</dbReference>
<proteinExistence type="predicted"/>
<name>A0ABT0PNS9_9FLAO</name>
<dbReference type="EMBL" id="JAMFMA010000001">
    <property type="protein sequence ID" value="MCL6272886.1"/>
    <property type="molecule type" value="Genomic_DNA"/>
</dbReference>
<reference evidence="1 2" key="1">
    <citation type="submission" date="2022-05" db="EMBL/GenBank/DDBJ databases">
        <authorList>
            <person name="Park J.-S."/>
        </authorList>
    </citation>
    <scope>NUCLEOTIDE SEQUENCE [LARGE SCALE GENOMIC DNA]</scope>
    <source>
        <strain evidence="1 2">2012CJ35-5</strain>
    </source>
</reference>
<dbReference type="InterPro" id="IPR046495">
    <property type="entry name" value="DUF6588"/>
</dbReference>
<organism evidence="1 2">
    <name type="scientific">Flagellimonas spongiicola</name>
    <dbReference type="NCBI Taxonomy" id="2942208"/>
    <lineage>
        <taxon>Bacteria</taxon>
        <taxon>Pseudomonadati</taxon>
        <taxon>Bacteroidota</taxon>
        <taxon>Flavobacteriia</taxon>
        <taxon>Flavobacteriales</taxon>
        <taxon>Flavobacteriaceae</taxon>
        <taxon>Flagellimonas</taxon>
    </lineage>
</organism>
<gene>
    <name evidence="1" type="ORF">M3P19_02645</name>
</gene>
<sequence length="335" mass="36233">MKKLIYILLICWCSGKSQDLDFNNYLLIGVEQAEDLTAIYLEPLSEGLAYGLTGGWFNSAVSKKKWSIELSLVSNGSFIPSDRLTKDINISEIPDLEVLGGGDVVAIPTILGSKESSVTLVTTVNDEIVTFDAPTGIGLINLNLLPTAFIQANIGIPGDSEVALRYFPKIGICDVTLGMLGMAFKHDLSQSIGILKASPIALAAMAGFTRLDAEYSFQADGFVTGNNQLAEGSLNAWVFELMASTKNPIFNVYGGIGYVTGNADYSLKGTYIIQTQMEPLVFNDPFDVQNSASGLRVNVGGKVRMGWFNLNLGYTFQGFNNLSLGLNFNIYNPKN</sequence>
<comment type="caution">
    <text evidence="1">The sequence shown here is derived from an EMBL/GenBank/DDBJ whole genome shotgun (WGS) entry which is preliminary data.</text>
</comment>
<evidence type="ECO:0000313" key="1">
    <source>
        <dbReference type="EMBL" id="MCL6272886.1"/>
    </source>
</evidence>
<keyword evidence="2" id="KW-1185">Reference proteome</keyword>
<evidence type="ECO:0008006" key="3">
    <source>
        <dbReference type="Google" id="ProtNLM"/>
    </source>
</evidence>
<accession>A0ABT0PNS9</accession>